<protein>
    <submittedName>
        <fullName evidence="2">Uncharacterized protein</fullName>
    </submittedName>
</protein>
<feature type="transmembrane region" description="Helical" evidence="1">
    <location>
        <begin position="16"/>
        <end position="34"/>
    </location>
</feature>
<dbReference type="Proteomes" id="UP000005632">
    <property type="component" value="Chromosome"/>
</dbReference>
<feature type="transmembrane region" description="Helical" evidence="1">
    <location>
        <begin position="127"/>
        <end position="146"/>
    </location>
</feature>
<dbReference type="HOGENOM" id="CLU_083854_0_0_12"/>
<keyword evidence="1" id="KW-1133">Transmembrane helix</keyword>
<dbReference type="eggNOG" id="ENOG5033K2G">
    <property type="taxonomic scope" value="Bacteria"/>
</dbReference>
<keyword evidence="1" id="KW-0472">Membrane</keyword>
<keyword evidence="1" id="KW-0812">Transmembrane</keyword>
<feature type="transmembrane region" description="Helical" evidence="1">
    <location>
        <begin position="153"/>
        <end position="171"/>
    </location>
</feature>
<gene>
    <name evidence="2" type="ordered locus">SpiGrapes_2771</name>
</gene>
<dbReference type="AlphaFoldDB" id="G8QW04"/>
<evidence type="ECO:0000313" key="2">
    <source>
        <dbReference type="EMBL" id="AEV30528.1"/>
    </source>
</evidence>
<accession>G8QW04</accession>
<organism evidence="2 3">
    <name type="scientific">Sphaerochaeta pleomorpha (strain ATCC BAA-1885 / DSM 22778 / Grapes)</name>
    <dbReference type="NCBI Taxonomy" id="158190"/>
    <lineage>
        <taxon>Bacteria</taxon>
        <taxon>Pseudomonadati</taxon>
        <taxon>Spirochaetota</taxon>
        <taxon>Spirochaetia</taxon>
        <taxon>Spirochaetales</taxon>
        <taxon>Sphaerochaetaceae</taxon>
        <taxon>Sphaerochaeta</taxon>
    </lineage>
</organism>
<dbReference type="RefSeq" id="WP_014271367.1">
    <property type="nucleotide sequence ID" value="NC_016633.1"/>
</dbReference>
<proteinExistence type="predicted"/>
<feature type="transmembrane region" description="Helical" evidence="1">
    <location>
        <begin position="71"/>
        <end position="89"/>
    </location>
</feature>
<dbReference type="KEGG" id="sgp:SpiGrapes_2771"/>
<feature type="transmembrane region" description="Helical" evidence="1">
    <location>
        <begin position="46"/>
        <end position="65"/>
    </location>
</feature>
<dbReference type="Pfam" id="PF19540">
    <property type="entry name" value="DUF6064"/>
    <property type="match status" value="1"/>
</dbReference>
<evidence type="ECO:0000313" key="3">
    <source>
        <dbReference type="Proteomes" id="UP000005632"/>
    </source>
</evidence>
<dbReference type="InterPro" id="IPR045708">
    <property type="entry name" value="DUF6064"/>
</dbReference>
<name>G8QW04_SPHPG</name>
<dbReference type="OrthoDB" id="1000920at2"/>
<dbReference type="EMBL" id="CP003155">
    <property type="protein sequence ID" value="AEV30528.1"/>
    <property type="molecule type" value="Genomic_DNA"/>
</dbReference>
<evidence type="ECO:0000256" key="1">
    <source>
        <dbReference type="SAM" id="Phobius"/>
    </source>
</evidence>
<keyword evidence="3" id="KW-1185">Reference proteome</keyword>
<reference evidence="2 3" key="1">
    <citation type="submission" date="2011-11" db="EMBL/GenBank/DDBJ databases">
        <title>Complete sequence of Spirochaeta sp. grapes.</title>
        <authorList>
            <consortium name="US DOE Joint Genome Institute"/>
            <person name="Lucas S."/>
            <person name="Han J."/>
            <person name="Lapidus A."/>
            <person name="Cheng J.-F."/>
            <person name="Goodwin L."/>
            <person name="Pitluck S."/>
            <person name="Peters L."/>
            <person name="Ovchinnikova G."/>
            <person name="Munk A.C."/>
            <person name="Detter J.C."/>
            <person name="Han C."/>
            <person name="Tapia R."/>
            <person name="Land M."/>
            <person name="Hauser L."/>
            <person name="Kyrpides N."/>
            <person name="Ivanova N."/>
            <person name="Pagani I."/>
            <person name="Ritalahtilisa K."/>
            <person name="Loeffler F."/>
            <person name="Woyke T."/>
        </authorList>
    </citation>
    <scope>NUCLEOTIDE SEQUENCE [LARGE SCALE GENOMIC DNA]</scope>
    <source>
        <strain evidence="3">ATCC BAA-1885 / DSM 22778 / Grapes</strain>
    </source>
</reference>
<feature type="transmembrane region" description="Helical" evidence="1">
    <location>
        <begin position="101"/>
        <end position="121"/>
    </location>
</feature>
<sequence length="207" mass="23470">MEAQAFWEVIGAYNSATWWASFAFLTLLLAALLISYTTKIHFAIKCALGLFHLFIGIVFFGIFGTEPIQKFFALPLFISCGILFFYEAISNHDDKPRKPNFFQIVLLSLYALYPACSYMLGHRFPHIVTYSMPCPVVCLGLSAYALYPRKNKVLLLLLTVWGLTGVKAIFFDAYEDMILLVCGIYGVLLLRKELLLPRISVRDKETA</sequence>